<dbReference type="Proteomes" id="UP000238296">
    <property type="component" value="Unassembled WGS sequence"/>
</dbReference>
<sequence>MSTRSVPGMLSVNPSTPCSPGAAPVPSDTRLVGVVDGKVHSSWSSRPAAPASTEASSGALGASSGNR</sequence>
<proteinExistence type="predicted"/>
<evidence type="ECO:0000256" key="1">
    <source>
        <dbReference type="SAM" id="MobiDB-lite"/>
    </source>
</evidence>
<reference evidence="2 3" key="1">
    <citation type="journal article" date="2017" name="Int. J. Syst. Evol. Microbiol.">
        <title>Mycobacterium talmoniae sp. nov., a slowly growing mycobacterium isolated from human respiratory samples.</title>
        <authorList>
            <person name="Davidson R.M."/>
            <person name="DeGroote M.A."/>
            <person name="Marola J.L."/>
            <person name="Buss S."/>
            <person name="Jones V."/>
            <person name="McNeil M.R."/>
            <person name="Freifeld A.G."/>
            <person name="Elaine Epperson L."/>
            <person name="Hasan N.A."/>
            <person name="Jackson M."/>
            <person name="Iwen P.C."/>
            <person name="Salfinger M."/>
            <person name="Strong M."/>
        </authorList>
    </citation>
    <scope>NUCLEOTIDE SEQUENCE [LARGE SCALE GENOMIC DNA]</scope>
    <source>
        <strain evidence="2 3">ATCC BAA-2683</strain>
    </source>
</reference>
<comment type="caution">
    <text evidence="2">The sequence shown here is derived from an EMBL/GenBank/DDBJ whole genome shotgun (WGS) entry which is preliminary data.</text>
</comment>
<evidence type="ECO:0000313" key="3">
    <source>
        <dbReference type="Proteomes" id="UP000238296"/>
    </source>
</evidence>
<protein>
    <submittedName>
        <fullName evidence="2">Uncharacterized protein</fullName>
    </submittedName>
</protein>
<gene>
    <name evidence="2" type="ORF">C1Y40_05523</name>
</gene>
<name>A0A2S8BCE4_9MYCO</name>
<feature type="region of interest" description="Disordered" evidence="1">
    <location>
        <begin position="1"/>
        <end position="29"/>
    </location>
</feature>
<dbReference type="AlphaFoldDB" id="A0A2S8BCE4"/>
<organism evidence="2 3">
    <name type="scientific">Mycobacterium talmoniae</name>
    <dbReference type="NCBI Taxonomy" id="1858794"/>
    <lineage>
        <taxon>Bacteria</taxon>
        <taxon>Bacillati</taxon>
        <taxon>Actinomycetota</taxon>
        <taxon>Actinomycetes</taxon>
        <taxon>Mycobacteriales</taxon>
        <taxon>Mycobacteriaceae</taxon>
        <taxon>Mycobacterium</taxon>
    </lineage>
</organism>
<evidence type="ECO:0000313" key="2">
    <source>
        <dbReference type="EMBL" id="PQM44316.1"/>
    </source>
</evidence>
<accession>A0A2S8BCE4</accession>
<feature type="region of interest" description="Disordered" evidence="1">
    <location>
        <begin position="41"/>
        <end position="67"/>
    </location>
</feature>
<dbReference type="EMBL" id="PPEA01000851">
    <property type="protein sequence ID" value="PQM44316.1"/>
    <property type="molecule type" value="Genomic_DNA"/>
</dbReference>